<dbReference type="RefSeq" id="XP_042923112.1">
    <property type="nucleotide sequence ID" value="XM_043064544.1"/>
</dbReference>
<dbReference type="STRING" id="3055.A0A2K3DLA2"/>
<feature type="chain" id="PRO_5014444215" description="C-type lectin domain-containing protein" evidence="2">
    <location>
        <begin position="35"/>
        <end position="220"/>
    </location>
</feature>
<feature type="compositionally biased region" description="Basic and acidic residues" evidence="1">
    <location>
        <begin position="62"/>
        <end position="71"/>
    </location>
</feature>
<dbReference type="InParanoid" id="A0A2K3DLA2"/>
<feature type="compositionally biased region" description="Basic and acidic residues" evidence="1">
    <location>
        <begin position="208"/>
        <end position="220"/>
    </location>
</feature>
<name>A0A2K3DLA2_CHLRE</name>
<evidence type="ECO:0000256" key="1">
    <source>
        <dbReference type="SAM" id="MobiDB-lite"/>
    </source>
</evidence>
<dbReference type="AlphaFoldDB" id="A0A2K3DLA2"/>
<dbReference type="InterPro" id="IPR016187">
    <property type="entry name" value="CTDL_fold"/>
</dbReference>
<feature type="region of interest" description="Disordered" evidence="1">
    <location>
        <begin position="197"/>
        <end position="220"/>
    </location>
</feature>
<dbReference type="OrthoDB" id="544490at2759"/>
<protein>
    <recommendedName>
        <fullName evidence="5">C-type lectin domain-containing protein</fullName>
    </recommendedName>
</protein>
<dbReference type="SUPFAM" id="SSF56436">
    <property type="entry name" value="C-type lectin-like"/>
    <property type="match status" value="1"/>
</dbReference>
<dbReference type="Proteomes" id="UP000006906">
    <property type="component" value="Chromosome 7"/>
</dbReference>
<feature type="region of interest" description="Disordered" evidence="1">
    <location>
        <begin position="62"/>
        <end position="90"/>
    </location>
</feature>
<proteinExistence type="predicted"/>
<reference evidence="3 4" key="1">
    <citation type="journal article" date="2007" name="Science">
        <title>The Chlamydomonas genome reveals the evolution of key animal and plant functions.</title>
        <authorList>
            <person name="Merchant S.S."/>
            <person name="Prochnik S.E."/>
            <person name="Vallon O."/>
            <person name="Harris E.H."/>
            <person name="Karpowicz S.J."/>
            <person name="Witman G.B."/>
            <person name="Terry A."/>
            <person name="Salamov A."/>
            <person name="Fritz-Laylin L.K."/>
            <person name="Marechal-Drouard L."/>
            <person name="Marshall W.F."/>
            <person name="Qu L.H."/>
            <person name="Nelson D.R."/>
            <person name="Sanderfoot A.A."/>
            <person name="Spalding M.H."/>
            <person name="Kapitonov V.V."/>
            <person name="Ren Q."/>
            <person name="Ferris P."/>
            <person name="Lindquist E."/>
            <person name="Shapiro H."/>
            <person name="Lucas S.M."/>
            <person name="Grimwood J."/>
            <person name="Schmutz J."/>
            <person name="Cardol P."/>
            <person name="Cerutti H."/>
            <person name="Chanfreau G."/>
            <person name="Chen C.L."/>
            <person name="Cognat V."/>
            <person name="Croft M.T."/>
            <person name="Dent R."/>
            <person name="Dutcher S."/>
            <person name="Fernandez E."/>
            <person name="Fukuzawa H."/>
            <person name="Gonzalez-Ballester D."/>
            <person name="Gonzalez-Halphen D."/>
            <person name="Hallmann A."/>
            <person name="Hanikenne M."/>
            <person name="Hippler M."/>
            <person name="Inwood W."/>
            <person name="Jabbari K."/>
            <person name="Kalanon M."/>
            <person name="Kuras R."/>
            <person name="Lefebvre P.A."/>
            <person name="Lemaire S.D."/>
            <person name="Lobanov A.V."/>
            <person name="Lohr M."/>
            <person name="Manuell A."/>
            <person name="Meier I."/>
            <person name="Mets L."/>
            <person name="Mittag M."/>
            <person name="Mittelmeier T."/>
            <person name="Moroney J.V."/>
            <person name="Moseley J."/>
            <person name="Napoli C."/>
            <person name="Nedelcu A.M."/>
            <person name="Niyogi K."/>
            <person name="Novoselov S.V."/>
            <person name="Paulsen I.T."/>
            <person name="Pazour G."/>
            <person name="Purton S."/>
            <person name="Ral J.P."/>
            <person name="Riano-Pachon D.M."/>
            <person name="Riekhof W."/>
            <person name="Rymarquis L."/>
            <person name="Schroda M."/>
            <person name="Stern D."/>
            <person name="Umen J."/>
            <person name="Willows R."/>
            <person name="Wilson N."/>
            <person name="Zimmer S.L."/>
            <person name="Allmer J."/>
            <person name="Balk J."/>
            <person name="Bisova K."/>
            <person name="Chen C.J."/>
            <person name="Elias M."/>
            <person name="Gendler K."/>
            <person name="Hauser C."/>
            <person name="Lamb M.R."/>
            <person name="Ledford H."/>
            <person name="Long J.C."/>
            <person name="Minagawa J."/>
            <person name="Page M.D."/>
            <person name="Pan J."/>
            <person name="Pootakham W."/>
            <person name="Roje S."/>
            <person name="Rose A."/>
            <person name="Stahlberg E."/>
            <person name="Terauchi A.M."/>
            <person name="Yang P."/>
            <person name="Ball S."/>
            <person name="Bowler C."/>
            <person name="Dieckmann C.L."/>
            <person name="Gladyshev V.N."/>
            <person name="Green P."/>
            <person name="Jorgensen R."/>
            <person name="Mayfield S."/>
            <person name="Mueller-Roeber B."/>
            <person name="Rajamani S."/>
            <person name="Sayre R.T."/>
            <person name="Brokstein P."/>
            <person name="Dubchak I."/>
            <person name="Goodstein D."/>
            <person name="Hornick L."/>
            <person name="Huang Y.W."/>
            <person name="Jhaveri J."/>
            <person name="Luo Y."/>
            <person name="Martinez D."/>
            <person name="Ngau W.C."/>
            <person name="Otillar B."/>
            <person name="Poliakov A."/>
            <person name="Porter A."/>
            <person name="Szajkowski L."/>
            <person name="Werner G."/>
            <person name="Zhou K."/>
            <person name="Grigoriev I.V."/>
            <person name="Rokhsar D.S."/>
            <person name="Grossman A.R."/>
        </authorList>
    </citation>
    <scope>NUCLEOTIDE SEQUENCE [LARGE SCALE GENOMIC DNA]</scope>
    <source>
        <strain evidence="4">CC-503</strain>
    </source>
</reference>
<dbReference type="KEGG" id="cre:CHLRE_07g350200v5"/>
<dbReference type="EMBL" id="CM008968">
    <property type="protein sequence ID" value="PNW81298.1"/>
    <property type="molecule type" value="Genomic_DNA"/>
</dbReference>
<gene>
    <name evidence="3" type="ORF">CHLRE_07g350200v5</name>
</gene>
<evidence type="ECO:0008006" key="5">
    <source>
        <dbReference type="Google" id="ProtNLM"/>
    </source>
</evidence>
<evidence type="ECO:0000313" key="4">
    <source>
        <dbReference type="Proteomes" id="UP000006906"/>
    </source>
</evidence>
<keyword evidence="4" id="KW-1185">Reference proteome</keyword>
<dbReference type="GeneID" id="66054201"/>
<sequence length="220" mass="24476">MVVSAAWRRPTGGGRCRLLAAVLLGAVVVMAAHGGPLGAAAQEEELGGTDAVVQFDARHVAVDKEHDKKSPEQSPSPRRRSPSPSPEPERKPCFKVFAWRKTLLYVQSEDRFTYNEAQKFCSDKGVFMVGYDDPVKRLPLADLCYKNGNGCWVGGQVGDTCPYIDPKGNGASYPEKCERRHYAVCWGDLDKQRNNPAIWDNNCPKNNKSQDSKKRDKNYD</sequence>
<accession>A0A2K3DLA2</accession>
<evidence type="ECO:0000313" key="3">
    <source>
        <dbReference type="EMBL" id="PNW81298.1"/>
    </source>
</evidence>
<keyword evidence="2" id="KW-0732">Signal</keyword>
<feature type="signal peptide" evidence="2">
    <location>
        <begin position="1"/>
        <end position="34"/>
    </location>
</feature>
<evidence type="ECO:0000256" key="2">
    <source>
        <dbReference type="SAM" id="SignalP"/>
    </source>
</evidence>
<organism evidence="3 4">
    <name type="scientific">Chlamydomonas reinhardtii</name>
    <name type="common">Chlamydomonas smithii</name>
    <dbReference type="NCBI Taxonomy" id="3055"/>
    <lineage>
        <taxon>Eukaryota</taxon>
        <taxon>Viridiplantae</taxon>
        <taxon>Chlorophyta</taxon>
        <taxon>core chlorophytes</taxon>
        <taxon>Chlorophyceae</taxon>
        <taxon>CS clade</taxon>
        <taxon>Chlamydomonadales</taxon>
        <taxon>Chlamydomonadaceae</taxon>
        <taxon>Chlamydomonas</taxon>
    </lineage>
</organism>
<dbReference type="Gramene" id="PNW81298">
    <property type="protein sequence ID" value="PNW81298"/>
    <property type="gene ID" value="CHLRE_07g350200v5"/>
</dbReference>